<dbReference type="GO" id="GO:0046872">
    <property type="term" value="F:metal ion binding"/>
    <property type="evidence" value="ECO:0007669"/>
    <property type="project" value="UniProtKB-KW"/>
</dbReference>
<dbReference type="Pfam" id="PF01152">
    <property type="entry name" value="Bac_globin"/>
    <property type="match status" value="1"/>
</dbReference>
<comment type="caution">
    <text evidence="6">The sequence shown here is derived from an EMBL/GenBank/DDBJ whole genome shotgun (WGS) entry which is preliminary data.</text>
</comment>
<dbReference type="PANTHER" id="PTHR42060">
    <property type="entry name" value="NHL REPEAT-CONTAINING PROTEIN-RELATED"/>
    <property type="match status" value="1"/>
</dbReference>
<dbReference type="InterPro" id="IPR001486">
    <property type="entry name" value="Hemoglobin_trunc"/>
</dbReference>
<keyword evidence="3 5" id="KW-0479">Metal-binding</keyword>
<keyword evidence="4 5" id="KW-0408">Iron</keyword>
<accession>A0A8J2UHS9</accession>
<dbReference type="GO" id="GO:0019825">
    <property type="term" value="F:oxygen binding"/>
    <property type="evidence" value="ECO:0007669"/>
    <property type="project" value="InterPro"/>
</dbReference>
<evidence type="ECO:0000256" key="1">
    <source>
        <dbReference type="ARBA" id="ARBA00022448"/>
    </source>
</evidence>
<organism evidence="6 7">
    <name type="scientific">Puia dinghuensis</name>
    <dbReference type="NCBI Taxonomy" id="1792502"/>
    <lineage>
        <taxon>Bacteria</taxon>
        <taxon>Pseudomonadati</taxon>
        <taxon>Bacteroidota</taxon>
        <taxon>Chitinophagia</taxon>
        <taxon>Chitinophagales</taxon>
        <taxon>Chitinophagaceae</taxon>
        <taxon>Puia</taxon>
    </lineage>
</organism>
<evidence type="ECO:0000313" key="7">
    <source>
        <dbReference type="Proteomes" id="UP000607559"/>
    </source>
</evidence>
<dbReference type="InterPro" id="IPR012292">
    <property type="entry name" value="Globin/Proto"/>
</dbReference>
<dbReference type="InterPro" id="IPR009050">
    <property type="entry name" value="Globin-like_sf"/>
</dbReference>
<gene>
    <name evidence="6" type="ORF">GCM10011511_47260</name>
</gene>
<evidence type="ECO:0000256" key="5">
    <source>
        <dbReference type="PIRSR" id="PIRSR601486-1"/>
    </source>
</evidence>
<dbReference type="CDD" id="cd14775">
    <property type="entry name" value="TrHb2_O-like"/>
    <property type="match status" value="1"/>
</dbReference>
<evidence type="ECO:0008006" key="8">
    <source>
        <dbReference type="Google" id="ProtNLM"/>
    </source>
</evidence>
<protein>
    <recommendedName>
        <fullName evidence="8">SMP-30/Gluconolactonase/LRE-like region domain-containing protein</fullName>
    </recommendedName>
</protein>
<keyword evidence="7" id="KW-1185">Reference proteome</keyword>
<dbReference type="RefSeq" id="WP_188936475.1">
    <property type="nucleotide sequence ID" value="NZ_BMJC01000005.1"/>
</dbReference>
<proteinExistence type="predicted"/>
<keyword evidence="1" id="KW-0813">Transport</keyword>
<dbReference type="PANTHER" id="PTHR42060:SF1">
    <property type="entry name" value="NHL REPEAT-CONTAINING PROTEIN"/>
    <property type="match status" value="1"/>
</dbReference>
<reference evidence="6" key="2">
    <citation type="submission" date="2020-09" db="EMBL/GenBank/DDBJ databases">
        <authorList>
            <person name="Sun Q."/>
            <person name="Zhou Y."/>
        </authorList>
    </citation>
    <scope>NUCLEOTIDE SEQUENCE</scope>
    <source>
        <strain evidence="6">CGMCC 1.15448</strain>
    </source>
</reference>
<dbReference type="Gene3D" id="2.120.10.30">
    <property type="entry name" value="TolB, C-terminal domain"/>
    <property type="match status" value="1"/>
</dbReference>
<dbReference type="Gene3D" id="1.10.490.10">
    <property type="entry name" value="Globins"/>
    <property type="match status" value="1"/>
</dbReference>
<dbReference type="GO" id="GO:0020037">
    <property type="term" value="F:heme binding"/>
    <property type="evidence" value="ECO:0007669"/>
    <property type="project" value="InterPro"/>
</dbReference>
<evidence type="ECO:0000256" key="3">
    <source>
        <dbReference type="ARBA" id="ARBA00022723"/>
    </source>
</evidence>
<reference evidence="6" key="1">
    <citation type="journal article" date="2014" name="Int. J. Syst. Evol. Microbiol.">
        <title>Complete genome sequence of Corynebacterium casei LMG S-19264T (=DSM 44701T), isolated from a smear-ripened cheese.</title>
        <authorList>
            <consortium name="US DOE Joint Genome Institute (JGI-PGF)"/>
            <person name="Walter F."/>
            <person name="Albersmeier A."/>
            <person name="Kalinowski J."/>
            <person name="Ruckert C."/>
        </authorList>
    </citation>
    <scope>NUCLEOTIDE SEQUENCE</scope>
    <source>
        <strain evidence="6">CGMCC 1.15448</strain>
    </source>
</reference>
<evidence type="ECO:0000256" key="2">
    <source>
        <dbReference type="ARBA" id="ARBA00022617"/>
    </source>
</evidence>
<dbReference type="Proteomes" id="UP000607559">
    <property type="component" value="Unassembled WGS sequence"/>
</dbReference>
<feature type="binding site" description="distal binding residue" evidence="5">
    <location>
        <position position="343"/>
    </location>
    <ligand>
        <name>heme</name>
        <dbReference type="ChEBI" id="CHEBI:30413"/>
    </ligand>
    <ligandPart>
        <name>Fe</name>
        <dbReference type="ChEBI" id="CHEBI:18248"/>
    </ligandPart>
</feature>
<evidence type="ECO:0000313" key="6">
    <source>
        <dbReference type="EMBL" id="GGB18022.1"/>
    </source>
</evidence>
<keyword evidence="2 5" id="KW-0349">Heme</keyword>
<sequence length="467" mass="51286">MDKISATAAQPVALFPPNTFLENLAIDESGIIYFTNLEAGAIHRLDPNQTTAENATAATETPARIDTIARIDGKPAGILHLGANGILINGWDANGIPTIWLLTDNTVTPVHQPAGAQFLNGMTILEDHTILICDSYTGCIYQYDQKANTSTIWLQHPLLEKAHPQTPMPAANGIKRHGDAIFISNTDKKLLIRIPMTNGQPGEPEILLDNINLDDFAFDEEGNLYAATHIHNSVVKITPQRSVTTIAGEPQGLAGSTAVAFGRTDNDRHCIYVTTNGGMTLPPAGGIQQGRVIKIPIRIPTPCEWAGGIAAFEKLTGVFYKKVLQDPILEPVFRHMPPNHPIHVAHFLAEVLKGPKKYSEEYGEDALKHMVGKHLGRHLNEVQRKQWVRLIMESADEIGFPDDPEFRSTFTAHIEWGTRIAVINSQTTENPVTPEDHLPHWGWGEVKGPFDVVGSLFRQKPADSDPD</sequence>
<dbReference type="InterPro" id="IPR052998">
    <property type="entry name" value="Hetero-Diels-Alderase-like"/>
</dbReference>
<dbReference type="AlphaFoldDB" id="A0A8J2UHS9"/>
<dbReference type="InterPro" id="IPR011042">
    <property type="entry name" value="6-blade_b-propeller_TolB-like"/>
</dbReference>
<evidence type="ECO:0000256" key="4">
    <source>
        <dbReference type="ARBA" id="ARBA00023004"/>
    </source>
</evidence>
<dbReference type="SUPFAM" id="SSF63829">
    <property type="entry name" value="Calcium-dependent phosphotriesterase"/>
    <property type="match status" value="1"/>
</dbReference>
<dbReference type="EMBL" id="BMJC01000005">
    <property type="protein sequence ID" value="GGB18022.1"/>
    <property type="molecule type" value="Genomic_DNA"/>
</dbReference>
<dbReference type="SUPFAM" id="SSF46458">
    <property type="entry name" value="Globin-like"/>
    <property type="match status" value="1"/>
</dbReference>
<name>A0A8J2UHS9_9BACT</name>